<comment type="similarity">
    <text evidence="9">Belongs to the acireductone dioxygenase (ARD) family.</text>
</comment>
<dbReference type="PANTHER" id="PTHR23418">
    <property type="entry name" value="ACIREDUCTONE DIOXYGENASE"/>
    <property type="match status" value="1"/>
</dbReference>
<evidence type="ECO:0000256" key="7">
    <source>
        <dbReference type="ARBA" id="ARBA00023004"/>
    </source>
</evidence>
<name>A0ABP1CBC8_9GAMM</name>
<feature type="binding site" evidence="9">
    <location>
        <position position="140"/>
    </location>
    <ligand>
        <name>Ni(2+)</name>
        <dbReference type="ChEBI" id="CHEBI:49786"/>
    </ligand>
</feature>
<feature type="binding site" evidence="9">
    <location>
        <position position="96"/>
    </location>
    <ligand>
        <name>Ni(2+)</name>
        <dbReference type="ChEBI" id="CHEBI:49786"/>
    </ligand>
</feature>
<feature type="binding site" evidence="9">
    <location>
        <position position="102"/>
    </location>
    <ligand>
        <name>Ni(2+)</name>
        <dbReference type="ChEBI" id="CHEBI:49786"/>
    </ligand>
</feature>
<dbReference type="GO" id="GO:0010309">
    <property type="term" value="F:acireductone dioxygenase [iron(II)-requiring] activity"/>
    <property type="evidence" value="ECO:0007669"/>
    <property type="project" value="UniProtKB-EC"/>
</dbReference>
<dbReference type="InterPro" id="IPR004313">
    <property type="entry name" value="ARD"/>
</dbReference>
<keyword evidence="6 9" id="KW-0560">Oxidoreductase</keyword>
<dbReference type="RefSeq" id="WP_348758063.1">
    <property type="nucleotide sequence ID" value="NZ_OZ026884.1"/>
</dbReference>
<dbReference type="Pfam" id="PF03079">
    <property type="entry name" value="ARD"/>
    <property type="match status" value="1"/>
</dbReference>
<comment type="subunit">
    <text evidence="9">Monomer.</text>
</comment>
<comment type="catalytic activity">
    <reaction evidence="9">
        <text>1,2-dihydroxy-5-(methylsulfanyl)pent-1-en-3-one + O2 = 3-(methylsulfanyl)propanoate + CO + formate + 2 H(+)</text>
        <dbReference type="Rhea" id="RHEA:14161"/>
        <dbReference type="ChEBI" id="CHEBI:15378"/>
        <dbReference type="ChEBI" id="CHEBI:15379"/>
        <dbReference type="ChEBI" id="CHEBI:15740"/>
        <dbReference type="ChEBI" id="CHEBI:17245"/>
        <dbReference type="ChEBI" id="CHEBI:49016"/>
        <dbReference type="ChEBI" id="CHEBI:49252"/>
        <dbReference type="EC" id="1.13.11.53"/>
    </reaction>
</comment>
<evidence type="ECO:0000313" key="10">
    <source>
        <dbReference type="EMBL" id="CAL1241554.1"/>
    </source>
</evidence>
<dbReference type="Proteomes" id="UP001497493">
    <property type="component" value="Chromosome"/>
</dbReference>
<comment type="caution">
    <text evidence="9">Lacks conserved residue(s) required for the propagation of feature annotation.</text>
</comment>
<evidence type="ECO:0000256" key="3">
    <source>
        <dbReference type="ARBA" id="ARBA00022605"/>
    </source>
</evidence>
<accession>A0ABP1CBC8</accession>
<evidence type="ECO:0000313" key="11">
    <source>
        <dbReference type="Proteomes" id="UP001497493"/>
    </source>
</evidence>
<comment type="function">
    <text evidence="9">Catalyzes 2 different reactions between oxygene and the acireductone 1,2-dihydroxy-3-keto-5-methylthiopentene (DHK-MTPene) depending upon the metal bound in the active site. Fe-containing acireductone dioxygenase (Fe-ARD) produces formate and 2-keto-4-methylthiobutyrate (KMTB), the alpha-ketoacid precursor of methionine in the methionine recycle pathway. Ni-containing acireductone dioxygenase (Ni-ARD) produces methylthiopropionate, carbon monoxide and formate, and does not lie on the methionine recycle pathway.</text>
</comment>
<evidence type="ECO:0000256" key="8">
    <source>
        <dbReference type="ARBA" id="ARBA00023167"/>
    </source>
</evidence>
<feature type="binding site" evidence="9">
    <location>
        <position position="96"/>
    </location>
    <ligand>
        <name>Fe(2+)</name>
        <dbReference type="ChEBI" id="CHEBI:29033"/>
    </ligand>
</feature>
<dbReference type="InterPro" id="IPR023956">
    <property type="entry name" value="ARD_bac"/>
</dbReference>
<dbReference type="GO" id="GO:0010308">
    <property type="term" value="F:acireductone dioxygenase (Ni2+-requiring) activity"/>
    <property type="evidence" value="ECO:0007669"/>
    <property type="project" value="UniProtKB-EC"/>
</dbReference>
<feature type="binding site" evidence="9">
    <location>
        <position position="102"/>
    </location>
    <ligand>
        <name>Fe(2+)</name>
        <dbReference type="ChEBI" id="CHEBI:29033"/>
    </ligand>
</feature>
<comment type="catalytic activity">
    <reaction evidence="1 9">
        <text>1,2-dihydroxy-5-(methylsulfanyl)pent-1-en-3-one + O2 = 4-methylsulfanyl-2-oxobutanoate + formate + 2 H(+)</text>
        <dbReference type="Rhea" id="RHEA:24504"/>
        <dbReference type="ChEBI" id="CHEBI:15378"/>
        <dbReference type="ChEBI" id="CHEBI:15379"/>
        <dbReference type="ChEBI" id="CHEBI:15740"/>
        <dbReference type="ChEBI" id="CHEBI:16723"/>
        <dbReference type="ChEBI" id="CHEBI:49252"/>
        <dbReference type="EC" id="1.13.11.54"/>
    </reaction>
</comment>
<evidence type="ECO:0000256" key="5">
    <source>
        <dbReference type="ARBA" id="ARBA00022964"/>
    </source>
</evidence>
<dbReference type="Gene3D" id="2.60.120.10">
    <property type="entry name" value="Jelly Rolls"/>
    <property type="match status" value="1"/>
</dbReference>
<keyword evidence="5 9" id="KW-0223">Dioxygenase</keyword>
<dbReference type="EMBL" id="OZ026884">
    <property type="protein sequence ID" value="CAL1241554.1"/>
    <property type="molecule type" value="Genomic_DNA"/>
</dbReference>
<organism evidence="10 11">
    <name type="scientific">Candidatus Methylocalor cossyra</name>
    <dbReference type="NCBI Taxonomy" id="3108543"/>
    <lineage>
        <taxon>Bacteria</taxon>
        <taxon>Pseudomonadati</taxon>
        <taxon>Pseudomonadota</taxon>
        <taxon>Gammaproteobacteria</taxon>
        <taxon>Methylococcales</taxon>
        <taxon>Methylococcaceae</taxon>
        <taxon>Candidatus Methylocalor</taxon>
    </lineage>
</organism>
<dbReference type="SUPFAM" id="SSF51182">
    <property type="entry name" value="RmlC-like cupins"/>
    <property type="match status" value="1"/>
</dbReference>
<keyword evidence="7 9" id="KW-0408">Iron</keyword>
<dbReference type="EC" id="1.13.11.53" evidence="9"/>
<dbReference type="CDD" id="cd02232">
    <property type="entry name" value="cupin_ARD"/>
    <property type="match status" value="1"/>
</dbReference>
<reference evidence="10 11" key="1">
    <citation type="submission" date="2024-04" db="EMBL/GenBank/DDBJ databases">
        <authorList>
            <person name="Cremers G."/>
        </authorList>
    </citation>
    <scope>NUCLEOTIDE SEQUENCE [LARGE SCALE GENOMIC DNA]</scope>
    <source>
        <strain evidence="10">MeCH1-AG</strain>
    </source>
</reference>
<comment type="cofactor">
    <cofactor evidence="9">
        <name>Ni(2+)</name>
        <dbReference type="ChEBI" id="CHEBI:49786"/>
    </cofactor>
    <text evidence="9">Binds 1 nickel ion per monomer.</text>
</comment>
<evidence type="ECO:0000256" key="4">
    <source>
        <dbReference type="ARBA" id="ARBA00022723"/>
    </source>
</evidence>
<feature type="binding site" evidence="9">
    <location>
        <position position="140"/>
    </location>
    <ligand>
        <name>Fe(2+)</name>
        <dbReference type="ChEBI" id="CHEBI:29033"/>
    </ligand>
</feature>
<dbReference type="InterPro" id="IPR014710">
    <property type="entry name" value="RmlC-like_jellyroll"/>
</dbReference>
<dbReference type="HAMAP" id="MF_01682">
    <property type="entry name" value="Salvage_MtnD"/>
    <property type="match status" value="1"/>
</dbReference>
<dbReference type="InterPro" id="IPR011051">
    <property type="entry name" value="RmlC_Cupin_sf"/>
</dbReference>
<feature type="binding site" evidence="9">
    <location>
        <position position="98"/>
    </location>
    <ligand>
        <name>Fe(2+)</name>
        <dbReference type="ChEBI" id="CHEBI:29033"/>
    </ligand>
</feature>
<proteinExistence type="inferred from homology"/>
<evidence type="ECO:0000256" key="6">
    <source>
        <dbReference type="ARBA" id="ARBA00023002"/>
    </source>
</evidence>
<keyword evidence="3 9" id="KW-0028">Amino-acid biosynthesis</keyword>
<comment type="cofactor">
    <cofactor evidence="9">
        <name>Fe(2+)</name>
        <dbReference type="ChEBI" id="CHEBI:29033"/>
    </cofactor>
    <text evidence="9">Binds 1 Fe(2+) cation per monomer.</text>
</comment>
<gene>
    <name evidence="9 10" type="primary">mtnD</name>
    <name evidence="10" type="ORF">MECH1_V1_2778</name>
</gene>
<keyword evidence="8 9" id="KW-0486">Methionine biosynthesis</keyword>
<dbReference type="EC" id="1.13.11.54" evidence="9"/>
<evidence type="ECO:0000256" key="9">
    <source>
        <dbReference type="HAMAP-Rule" id="MF_01682"/>
    </source>
</evidence>
<feature type="site" description="Important to generate the dianion" evidence="9">
    <location>
        <position position="104"/>
    </location>
</feature>
<dbReference type="PANTHER" id="PTHR23418:SF0">
    <property type="entry name" value="ACIREDUCTONE DIOXYGENASE"/>
    <property type="match status" value="1"/>
</dbReference>
<protein>
    <recommendedName>
        <fullName evidence="9">Acireductone dioxygenase</fullName>
    </recommendedName>
    <alternativeName>
        <fullName evidence="9">1,2-dihydroxy-3-keto-5-methylthiopentene dioxygenase</fullName>
        <shortName evidence="9">DHK-MTPene dioxygenase</shortName>
    </alternativeName>
    <alternativeName>
        <fullName evidence="9">Acireductone dioxygenase (Fe(2+)-requiring)</fullName>
        <shortName evidence="9">ARD'</shortName>
        <shortName evidence="9">Fe-ARD</shortName>
        <ecNumber evidence="9">1.13.11.54</ecNumber>
    </alternativeName>
    <alternativeName>
        <fullName evidence="9">Acireductone dioxygenase (Ni(2+)-requiring)</fullName>
        <shortName evidence="9">ARD</shortName>
        <shortName evidence="9">Ni-ARD</shortName>
        <ecNumber evidence="9">1.13.11.53</ecNumber>
    </alternativeName>
</protein>
<comment type="pathway">
    <text evidence="9">Amino-acid biosynthesis; L-methionine biosynthesis via salvage pathway; L-methionine from S-methyl-5-thio-alpha-D-ribose 1-phosphate: step 5/6.</text>
</comment>
<keyword evidence="2 9" id="KW-0533">Nickel</keyword>
<feature type="site" description="May play a role in metal incorporation in vivo" evidence="9">
    <location>
        <position position="95"/>
    </location>
</feature>
<feature type="binding site" evidence="9">
    <location>
        <position position="98"/>
    </location>
    <ligand>
        <name>Ni(2+)</name>
        <dbReference type="ChEBI" id="CHEBI:49786"/>
    </ligand>
</feature>
<sequence length="186" mass="21319">MSLLSIHSQNQPESAEFIRDPEAIAEKLWEIGVLFERWNAARPLPPDADQGAVIDAYRASIDRLIDRYEFQTVDVVALHPDHPQKRELRAKFLSEHTHDDFEVRFFVAGRGLFYLHPDQRVYGVLCEQGDLLSVPAGMKHWFDSGENPDLKCIRLFATAEGWVAKFTGDPIAERFPKLEEVLARCE</sequence>
<evidence type="ECO:0000256" key="2">
    <source>
        <dbReference type="ARBA" id="ARBA00022596"/>
    </source>
</evidence>
<keyword evidence="11" id="KW-1185">Reference proteome</keyword>
<keyword evidence="4 9" id="KW-0479">Metal-binding</keyword>
<evidence type="ECO:0000256" key="1">
    <source>
        <dbReference type="ARBA" id="ARBA00000428"/>
    </source>
</evidence>